<protein>
    <submittedName>
        <fullName evidence="3">Uncharacterized protein LOC120271547</fullName>
    </submittedName>
</protein>
<dbReference type="InterPro" id="IPR021109">
    <property type="entry name" value="Peptidase_aspartic_dom_sf"/>
</dbReference>
<evidence type="ECO:0000313" key="3">
    <source>
        <dbReference type="RefSeq" id="XP_039134169.1"/>
    </source>
</evidence>
<dbReference type="AlphaFoldDB" id="A0AB40C487"/>
<gene>
    <name evidence="3" type="primary">LOC120271547</name>
</gene>
<feature type="region of interest" description="Disordered" evidence="1">
    <location>
        <begin position="243"/>
        <end position="303"/>
    </location>
</feature>
<dbReference type="PANTHER" id="PTHR33067">
    <property type="entry name" value="RNA-DIRECTED DNA POLYMERASE-RELATED"/>
    <property type="match status" value="1"/>
</dbReference>
<evidence type="ECO:0000313" key="2">
    <source>
        <dbReference type="Proteomes" id="UP001515500"/>
    </source>
</evidence>
<reference evidence="3" key="1">
    <citation type="submission" date="2025-08" db="UniProtKB">
        <authorList>
            <consortium name="RefSeq"/>
        </authorList>
    </citation>
    <scope>IDENTIFICATION</scope>
</reference>
<sequence>MDDNSKTLREFVAPSAKQNSSVAEPNHCGLNYNSRISVDAASGGALMNKKVDDAYNLIEDMALNHCQWTSERNTTPKPPGRHEVETLNLIAAKMDALSQKFDKLNANAPSAANITCEICGSTEHLATNCQLIAPPSSESSMEQMNYLHNFSQRPVNNPFSNTYNPGCSNVPRQPPGFQQRISNPQPVRKSNLEALLESFVATQAKQNEEFKQQGQVMNEAIRQLTSKVDSLETHNKMLENQIAQQASSSSRPPGMFPRKPEINPSEHCKAITLRSGKQLEDPKSKQAENENIGVNPSEKNDIQQQTTEYNCRDAEKVDDAPRYTPPKPYIPPVPFPQRLAKAKLDKQFGKFLEVLKKLYINVPFTEALQQMPSYEYKTAELTEECSALIQNKLPPKLKDPGSFSIPCEIGAASFEKALCDLGASVSLMPLSVCKKLDMGELKPTIISLQLADRSVKHPIGILEDIPIKVGKFFVPADFVVLEMEEDTQLPIILGRPFLATAGALIDVKNGKLSLTVGEEKVEFDLANSVKHSFVESSCCRVDLLEQAIKEELPKHISKGSLQLCLVHDELEDD</sequence>
<dbReference type="Proteomes" id="UP001515500">
    <property type="component" value="Chromosome 11"/>
</dbReference>
<dbReference type="GeneID" id="120271547"/>
<feature type="compositionally biased region" description="Basic and acidic residues" evidence="1">
    <location>
        <begin position="258"/>
        <end position="269"/>
    </location>
</feature>
<accession>A0AB40C487</accession>
<evidence type="ECO:0000256" key="1">
    <source>
        <dbReference type="SAM" id="MobiDB-lite"/>
    </source>
</evidence>
<keyword evidence="2" id="KW-1185">Reference proteome</keyword>
<proteinExistence type="predicted"/>
<dbReference type="CDD" id="cd00303">
    <property type="entry name" value="retropepsin_like"/>
    <property type="match status" value="1"/>
</dbReference>
<feature type="compositionally biased region" description="Basic and acidic residues" evidence="1">
    <location>
        <begin position="277"/>
        <end position="288"/>
    </location>
</feature>
<dbReference type="Gene3D" id="2.40.70.10">
    <property type="entry name" value="Acid Proteases"/>
    <property type="match status" value="1"/>
</dbReference>
<organism evidence="2 3">
    <name type="scientific">Dioscorea cayennensis subsp. rotundata</name>
    <name type="common">White Guinea yam</name>
    <name type="synonym">Dioscorea rotundata</name>
    <dbReference type="NCBI Taxonomy" id="55577"/>
    <lineage>
        <taxon>Eukaryota</taxon>
        <taxon>Viridiplantae</taxon>
        <taxon>Streptophyta</taxon>
        <taxon>Embryophyta</taxon>
        <taxon>Tracheophyta</taxon>
        <taxon>Spermatophyta</taxon>
        <taxon>Magnoliopsida</taxon>
        <taxon>Liliopsida</taxon>
        <taxon>Dioscoreales</taxon>
        <taxon>Dioscoreaceae</taxon>
        <taxon>Dioscorea</taxon>
    </lineage>
</organism>
<dbReference type="PANTHER" id="PTHR33067:SF31">
    <property type="entry name" value="RNA-DIRECTED DNA POLYMERASE"/>
    <property type="match status" value="1"/>
</dbReference>
<dbReference type="RefSeq" id="XP_039134169.1">
    <property type="nucleotide sequence ID" value="XM_039278235.1"/>
</dbReference>
<name>A0AB40C487_DIOCR</name>